<dbReference type="SMART" id="SM00465">
    <property type="entry name" value="GIYc"/>
    <property type="match status" value="1"/>
</dbReference>
<reference evidence="4 5" key="1">
    <citation type="submission" date="2020-04" db="EMBL/GenBank/DDBJ databases">
        <title>Novosphingobium sp. TW-4 isolated from soil.</title>
        <authorList>
            <person name="Dahal R.H."/>
            <person name="Chaudhary D.K."/>
        </authorList>
    </citation>
    <scope>NUCLEOTIDE SEQUENCE [LARGE SCALE GENOMIC DNA]</scope>
    <source>
        <strain evidence="4 5">TW-4</strain>
    </source>
</reference>
<accession>A0A7Y0BPN4</accession>
<organism evidence="4 5">
    <name type="scientific">Novosphingobium olei</name>
    <dbReference type="NCBI Taxonomy" id="2728851"/>
    <lineage>
        <taxon>Bacteria</taxon>
        <taxon>Pseudomonadati</taxon>
        <taxon>Pseudomonadota</taxon>
        <taxon>Alphaproteobacteria</taxon>
        <taxon>Sphingomonadales</taxon>
        <taxon>Sphingomonadaceae</taxon>
        <taxon>Novosphingobium</taxon>
    </lineage>
</organism>
<name>A0A7Y0BPN4_9SPHN</name>
<dbReference type="PANTHER" id="PTHR34477:SF1">
    <property type="entry name" value="UPF0213 PROTEIN YHBQ"/>
    <property type="match status" value="1"/>
</dbReference>
<dbReference type="EMBL" id="JABBGM010000004">
    <property type="protein sequence ID" value="NML94275.1"/>
    <property type="molecule type" value="Genomic_DNA"/>
</dbReference>
<gene>
    <name evidence="4" type="ORF">HHL27_11425</name>
</gene>
<dbReference type="Gene3D" id="3.40.1440.10">
    <property type="entry name" value="GIY-YIG endonuclease"/>
    <property type="match status" value="1"/>
</dbReference>
<dbReference type="PROSITE" id="PS50164">
    <property type="entry name" value="GIY_YIG"/>
    <property type="match status" value="1"/>
</dbReference>
<evidence type="ECO:0000259" key="3">
    <source>
        <dbReference type="PROSITE" id="PS50164"/>
    </source>
</evidence>
<feature type="compositionally biased region" description="Polar residues" evidence="2">
    <location>
        <begin position="118"/>
        <end position="128"/>
    </location>
</feature>
<evidence type="ECO:0000313" key="5">
    <source>
        <dbReference type="Proteomes" id="UP000583556"/>
    </source>
</evidence>
<evidence type="ECO:0000256" key="1">
    <source>
        <dbReference type="ARBA" id="ARBA00007435"/>
    </source>
</evidence>
<dbReference type="AlphaFoldDB" id="A0A7Y0BPN4"/>
<dbReference type="RefSeq" id="WP_169493526.1">
    <property type="nucleotide sequence ID" value="NZ_JABBGM010000004.1"/>
</dbReference>
<comment type="similarity">
    <text evidence="1">Belongs to the UPF0213 family.</text>
</comment>
<dbReference type="InterPro" id="IPR000305">
    <property type="entry name" value="GIY-YIG_endonuc"/>
</dbReference>
<evidence type="ECO:0000313" key="4">
    <source>
        <dbReference type="EMBL" id="NML94275.1"/>
    </source>
</evidence>
<protein>
    <submittedName>
        <fullName evidence="4">GIY-YIG nuclease family protein</fullName>
    </submittedName>
</protein>
<comment type="caution">
    <text evidence="4">The sequence shown here is derived from an EMBL/GenBank/DDBJ whole genome shotgun (WGS) entry which is preliminary data.</text>
</comment>
<dbReference type="SUPFAM" id="SSF82771">
    <property type="entry name" value="GIY-YIG endonuclease"/>
    <property type="match status" value="1"/>
</dbReference>
<evidence type="ECO:0000256" key="2">
    <source>
        <dbReference type="SAM" id="MobiDB-lite"/>
    </source>
</evidence>
<proteinExistence type="inferred from homology"/>
<dbReference type="Proteomes" id="UP000583556">
    <property type="component" value="Unassembled WGS sequence"/>
</dbReference>
<keyword evidence="5" id="KW-1185">Reference proteome</keyword>
<dbReference type="Pfam" id="PF01541">
    <property type="entry name" value="GIY-YIG"/>
    <property type="match status" value="1"/>
</dbReference>
<dbReference type="InterPro" id="IPR050190">
    <property type="entry name" value="UPF0213_domain"/>
</dbReference>
<dbReference type="InterPro" id="IPR035901">
    <property type="entry name" value="GIY-YIG_endonuc_sf"/>
</dbReference>
<feature type="region of interest" description="Disordered" evidence="2">
    <location>
        <begin position="90"/>
        <end position="128"/>
    </location>
</feature>
<dbReference type="PANTHER" id="PTHR34477">
    <property type="entry name" value="UPF0213 PROTEIN YHBQ"/>
    <property type="match status" value="1"/>
</dbReference>
<feature type="domain" description="GIY-YIG" evidence="3">
    <location>
        <begin position="1"/>
        <end position="76"/>
    </location>
</feature>
<sequence length="128" mass="13957">MGFWAYMLHCRGGAFYVGQTDDLERRIAEHTSGAIPGFTRDHLPVDLVWSEQFSTRDEAKAAERQIKGWSRAKKLALIRGDWVRISDLAKNKGSASTSSARTGEGAGRAWGAPKKDGASTSSARTEEG</sequence>